<dbReference type="RefSeq" id="XP_002672185.1">
    <property type="nucleotide sequence ID" value="XM_002672139.1"/>
</dbReference>
<proteinExistence type="predicted"/>
<dbReference type="InParanoid" id="D2VUG1"/>
<feature type="signal peptide" evidence="1">
    <location>
        <begin position="1"/>
        <end position="28"/>
    </location>
</feature>
<dbReference type="OrthoDB" id="10331396at2759"/>
<dbReference type="OMA" id="ITCNEIV"/>
<dbReference type="AlphaFoldDB" id="D2VUG1"/>
<evidence type="ECO:0000313" key="2">
    <source>
        <dbReference type="EMBL" id="EFC39441.1"/>
    </source>
</evidence>
<keyword evidence="3" id="KW-1185">Reference proteome</keyword>
<dbReference type="KEGG" id="ngr:NAEGRDRAFT_81269"/>
<name>D2VUG1_NAEGR</name>
<protein>
    <submittedName>
        <fullName evidence="2">Uncharacterized protein</fullName>
    </submittedName>
</protein>
<dbReference type="Proteomes" id="UP000006671">
    <property type="component" value="Unassembled WGS sequence"/>
</dbReference>
<dbReference type="GeneID" id="8854104"/>
<evidence type="ECO:0000313" key="3">
    <source>
        <dbReference type="Proteomes" id="UP000006671"/>
    </source>
</evidence>
<feature type="chain" id="PRO_5003038398" evidence="1">
    <location>
        <begin position="29"/>
        <end position="195"/>
    </location>
</feature>
<evidence type="ECO:0000256" key="1">
    <source>
        <dbReference type="SAM" id="SignalP"/>
    </source>
</evidence>
<dbReference type="EMBL" id="GG738899">
    <property type="protein sequence ID" value="EFC39441.1"/>
    <property type="molecule type" value="Genomic_DNA"/>
</dbReference>
<gene>
    <name evidence="2" type="ORF">NAEGRDRAFT_81269</name>
</gene>
<dbReference type="VEuPathDB" id="AmoebaDB:NAEGRDRAFT_81269"/>
<accession>D2VUG1</accession>
<reference evidence="2 3" key="1">
    <citation type="journal article" date="2010" name="Cell">
        <title>The genome of Naegleria gruberi illuminates early eukaryotic versatility.</title>
        <authorList>
            <person name="Fritz-Laylin L.K."/>
            <person name="Prochnik S.E."/>
            <person name="Ginger M.L."/>
            <person name="Dacks J.B."/>
            <person name="Carpenter M.L."/>
            <person name="Field M.C."/>
            <person name="Kuo A."/>
            <person name="Paredez A."/>
            <person name="Chapman J."/>
            <person name="Pham J."/>
            <person name="Shu S."/>
            <person name="Neupane R."/>
            <person name="Cipriano M."/>
            <person name="Mancuso J."/>
            <person name="Tu H."/>
            <person name="Salamov A."/>
            <person name="Lindquist E."/>
            <person name="Shapiro H."/>
            <person name="Lucas S."/>
            <person name="Grigoriev I.V."/>
            <person name="Cande W.Z."/>
            <person name="Fulton C."/>
            <person name="Rokhsar D.S."/>
            <person name="Dawson S.C."/>
        </authorList>
    </citation>
    <scope>NUCLEOTIDE SEQUENCE [LARGE SCALE GENOMIC DNA]</scope>
    <source>
        <strain evidence="2 3">NEG-M</strain>
    </source>
</reference>
<organism evidence="3">
    <name type="scientific">Naegleria gruberi</name>
    <name type="common">Amoeba</name>
    <dbReference type="NCBI Taxonomy" id="5762"/>
    <lineage>
        <taxon>Eukaryota</taxon>
        <taxon>Discoba</taxon>
        <taxon>Heterolobosea</taxon>
        <taxon>Tetramitia</taxon>
        <taxon>Eutetramitia</taxon>
        <taxon>Vahlkampfiidae</taxon>
        <taxon>Naegleria</taxon>
    </lineage>
</organism>
<sequence length="195" mass="21440">MQTKSSLLVLYFTLVATVLCVLTCSAQASINLNVPMKTQTFQSTFKYPSAQAAYQVLKTTEVMFSLQPYVYYVQIISQTDTSRELDFAEKIPVFFGVFNYDTGKLRAVQAFDNSQRSIVSNVPFPGGLGTLVANLSFTESADVDENGLKTITCNEIVNGQVFLLAKLFVEDSVKSAHTQLVADIANYFTTHPASA</sequence>
<keyword evidence="1" id="KW-0732">Signal</keyword>